<organism evidence="1 2">
    <name type="scientific">Caligus rogercresseyi</name>
    <name type="common">Sea louse</name>
    <dbReference type="NCBI Taxonomy" id="217165"/>
    <lineage>
        <taxon>Eukaryota</taxon>
        <taxon>Metazoa</taxon>
        <taxon>Ecdysozoa</taxon>
        <taxon>Arthropoda</taxon>
        <taxon>Crustacea</taxon>
        <taxon>Multicrustacea</taxon>
        <taxon>Hexanauplia</taxon>
        <taxon>Copepoda</taxon>
        <taxon>Siphonostomatoida</taxon>
        <taxon>Caligidae</taxon>
        <taxon>Caligus</taxon>
    </lineage>
</organism>
<evidence type="ECO:0000313" key="2">
    <source>
        <dbReference type="Proteomes" id="UP000595437"/>
    </source>
</evidence>
<proteinExistence type="predicted"/>
<keyword evidence="2" id="KW-1185">Reference proteome</keyword>
<dbReference type="Proteomes" id="UP000595437">
    <property type="component" value="Chromosome 6"/>
</dbReference>
<reference evidence="2" key="1">
    <citation type="submission" date="2021-01" db="EMBL/GenBank/DDBJ databases">
        <title>Caligus Genome Assembly.</title>
        <authorList>
            <person name="Gallardo-Escarate C."/>
        </authorList>
    </citation>
    <scope>NUCLEOTIDE SEQUENCE [LARGE SCALE GENOMIC DNA]</scope>
</reference>
<name>A0A7T8HH80_CALRO</name>
<dbReference type="EMBL" id="CP045895">
    <property type="protein sequence ID" value="QQP49470.1"/>
    <property type="molecule type" value="Genomic_DNA"/>
</dbReference>
<protein>
    <submittedName>
        <fullName evidence="1">Uncharacterized protein</fullName>
    </submittedName>
</protein>
<evidence type="ECO:0000313" key="1">
    <source>
        <dbReference type="EMBL" id="QQP49470.1"/>
    </source>
</evidence>
<sequence>MDTTQDVAKVDQMSQIFRYVVIERDSQGVDIFRDDITEDLPFQLLSFRACLK</sequence>
<accession>A0A7T8HH80</accession>
<gene>
    <name evidence="1" type="ORF">FKW44_010153</name>
</gene>
<dbReference type="OrthoDB" id="10063284at2759"/>
<dbReference type="AlphaFoldDB" id="A0A7T8HH80"/>